<feature type="compositionally biased region" description="Low complexity" evidence="1">
    <location>
        <begin position="1"/>
        <end position="20"/>
    </location>
</feature>
<proteinExistence type="predicted"/>
<organism evidence="2 3">
    <name type="scientific">Cymbomonas tetramitiformis</name>
    <dbReference type="NCBI Taxonomy" id="36881"/>
    <lineage>
        <taxon>Eukaryota</taxon>
        <taxon>Viridiplantae</taxon>
        <taxon>Chlorophyta</taxon>
        <taxon>Pyramimonadophyceae</taxon>
        <taxon>Pyramimonadales</taxon>
        <taxon>Pyramimonadaceae</taxon>
        <taxon>Cymbomonas</taxon>
    </lineage>
</organism>
<keyword evidence="3" id="KW-1185">Reference proteome</keyword>
<evidence type="ECO:0000256" key="1">
    <source>
        <dbReference type="SAM" id="MobiDB-lite"/>
    </source>
</evidence>
<feature type="compositionally biased region" description="Low complexity" evidence="1">
    <location>
        <begin position="48"/>
        <end position="61"/>
    </location>
</feature>
<dbReference type="Proteomes" id="UP001190700">
    <property type="component" value="Unassembled WGS sequence"/>
</dbReference>
<sequence length="241" mass="26312">MSRPPSSRHSSRSGSGASNRPKGDYGVVIPGLRNYPNRHNVPQQRGDAPAIPSSAAVAAHRAQPRGGWNPPPQGWQQERSVFQKATNGDEEQKVKKALPYSLSTAQIWRAFCSGTKGGVKGRAVNALTQEEILEAFKRENGIELDAATVESMVNSEHPQSGGAKYPDGRLSYDQFIFEMQLLAPYAGSDKQAYLYVRRDAHLKKIAEQKGVKAADEEKLASKINAKKARESIGKDMPQLSA</sequence>
<protein>
    <submittedName>
        <fullName evidence="2">Uncharacterized protein</fullName>
    </submittedName>
</protein>
<gene>
    <name evidence="2" type="ORF">CYMTET_42930</name>
</gene>
<evidence type="ECO:0000313" key="2">
    <source>
        <dbReference type="EMBL" id="KAK3247574.1"/>
    </source>
</evidence>
<comment type="caution">
    <text evidence="2">The sequence shown here is derived from an EMBL/GenBank/DDBJ whole genome shotgun (WGS) entry which is preliminary data.</text>
</comment>
<reference evidence="2 3" key="1">
    <citation type="journal article" date="2015" name="Genome Biol. Evol.">
        <title>Comparative Genomics of a Bacterivorous Green Alga Reveals Evolutionary Causalities and Consequences of Phago-Mixotrophic Mode of Nutrition.</title>
        <authorList>
            <person name="Burns J.A."/>
            <person name="Paasch A."/>
            <person name="Narechania A."/>
            <person name="Kim E."/>
        </authorList>
    </citation>
    <scope>NUCLEOTIDE SEQUENCE [LARGE SCALE GENOMIC DNA]</scope>
    <source>
        <strain evidence="2 3">PLY_AMNH</strain>
    </source>
</reference>
<evidence type="ECO:0000313" key="3">
    <source>
        <dbReference type="Proteomes" id="UP001190700"/>
    </source>
</evidence>
<accession>A0AAE0C4A9</accession>
<name>A0AAE0C4A9_9CHLO</name>
<dbReference type="EMBL" id="LGRX02028835">
    <property type="protein sequence ID" value="KAK3247574.1"/>
    <property type="molecule type" value="Genomic_DNA"/>
</dbReference>
<dbReference type="AlphaFoldDB" id="A0AAE0C4A9"/>
<feature type="region of interest" description="Disordered" evidence="1">
    <location>
        <begin position="1"/>
        <end position="73"/>
    </location>
</feature>